<evidence type="ECO:0000256" key="2">
    <source>
        <dbReference type="ARBA" id="ARBA00022598"/>
    </source>
</evidence>
<dbReference type="AlphaFoldDB" id="A0AAD1M402"/>
<keyword evidence="6" id="KW-1185">Reference proteome</keyword>
<dbReference type="EMBL" id="AP022560">
    <property type="protein sequence ID" value="BBW99656.1"/>
    <property type="molecule type" value="Genomic_DNA"/>
</dbReference>
<dbReference type="InterPro" id="IPR020845">
    <property type="entry name" value="AMP-binding_CS"/>
</dbReference>
<dbReference type="PROSITE" id="PS00455">
    <property type="entry name" value="AMP_BINDING"/>
    <property type="match status" value="1"/>
</dbReference>
<reference evidence="5 6" key="1">
    <citation type="journal article" date="2019" name="Emerg. Microbes Infect.">
        <title>Comprehensive subspecies identification of 175 nontuberculous mycobacteria species based on 7547 genomic profiles.</title>
        <authorList>
            <person name="Matsumoto Y."/>
            <person name="Kinjo T."/>
            <person name="Motooka D."/>
            <person name="Nabeya D."/>
            <person name="Jung N."/>
            <person name="Uechi K."/>
            <person name="Horii T."/>
            <person name="Iida T."/>
            <person name="Fujita J."/>
            <person name="Nakamura S."/>
        </authorList>
    </citation>
    <scope>NUCLEOTIDE SEQUENCE [LARGE SCALE GENOMIC DNA]</scope>
    <source>
        <strain evidence="5 6">JCM 6375</strain>
    </source>
</reference>
<dbReference type="InterPro" id="IPR045851">
    <property type="entry name" value="AMP-bd_C_sf"/>
</dbReference>
<dbReference type="GO" id="GO:0031956">
    <property type="term" value="F:medium-chain fatty acid-CoA ligase activity"/>
    <property type="evidence" value="ECO:0007669"/>
    <property type="project" value="TreeGrafter"/>
</dbReference>
<evidence type="ECO:0000259" key="3">
    <source>
        <dbReference type="Pfam" id="PF00501"/>
    </source>
</evidence>
<dbReference type="Pfam" id="PF13193">
    <property type="entry name" value="AMP-binding_C"/>
    <property type="match status" value="1"/>
</dbReference>
<dbReference type="InterPro" id="IPR025110">
    <property type="entry name" value="AMP-bd_C"/>
</dbReference>
<keyword evidence="2" id="KW-0436">Ligase</keyword>
<sequence length="537" mass="57212">MTVERCLQQSYWPADRTVDLVQASVGEVLAQRSAEYPDRQALVGTRHGTGEEVRLSYRQLYDEATRVATALSRLATRGDHVALWAPNVVEWPIIQYGAALAGMVLVALNPVLRDAELEYALTHSGAKVLLHADVSRDYRMAEVAERVCAGIPGLQRISLSADEWRASEPDPSAVAQVGADDIAMLQYTSGTTGRPKGVLLTHQALVNVAKLTLTAAEAPQGAVCVNPLPMFHTAGCVIATLGPLWLGGTAVLIERFTPADALATLHAEQPDVLFYVPAVLDALLAAQRAADTPGSQIAIIMGGAALVPPTMIDGATEVFGATVLNLFGQTELAPVLSMTRPGDSRSERLTTVGRPLPQVDCKIVDPNTGAVVALGEPGEICARGYQQLVGYLHDPAATKAAVDADGFVHTGDLGSMDERGNLTVTGRLKDIIIRGGENIAPADVEQQLAGHDAVTDLAVVGIPDDRWGEVVAAVFRSAGEPEAVKRTLVAQAQSRLAPYKVPSRWFVTDTEFPVTPTGKVRKFELRDAVLRGELQEL</sequence>
<dbReference type="InterPro" id="IPR042099">
    <property type="entry name" value="ANL_N_sf"/>
</dbReference>
<dbReference type="PANTHER" id="PTHR43201">
    <property type="entry name" value="ACYL-COA SYNTHETASE"/>
    <property type="match status" value="1"/>
</dbReference>
<evidence type="ECO:0000256" key="1">
    <source>
        <dbReference type="ARBA" id="ARBA00006432"/>
    </source>
</evidence>
<feature type="domain" description="AMP-binding enzyme C-terminal" evidence="4">
    <location>
        <begin position="444"/>
        <end position="519"/>
    </location>
</feature>
<evidence type="ECO:0000313" key="6">
    <source>
        <dbReference type="Proteomes" id="UP000466681"/>
    </source>
</evidence>
<feature type="domain" description="AMP-dependent synthetase/ligase" evidence="3">
    <location>
        <begin position="31"/>
        <end position="392"/>
    </location>
</feature>
<dbReference type="SUPFAM" id="SSF56801">
    <property type="entry name" value="Acetyl-CoA synthetase-like"/>
    <property type="match status" value="1"/>
</dbReference>
<dbReference type="InterPro" id="IPR000873">
    <property type="entry name" value="AMP-dep_synth/lig_dom"/>
</dbReference>
<dbReference type="KEGG" id="mmor:MMOR_05930"/>
<dbReference type="Proteomes" id="UP000466681">
    <property type="component" value="Chromosome"/>
</dbReference>
<protein>
    <submittedName>
        <fullName evidence="5">AMP-binding protein</fullName>
    </submittedName>
</protein>
<name>A0AAD1M402_9MYCO</name>
<proteinExistence type="inferred from homology"/>
<dbReference type="GO" id="GO:0006631">
    <property type="term" value="P:fatty acid metabolic process"/>
    <property type="evidence" value="ECO:0007669"/>
    <property type="project" value="TreeGrafter"/>
</dbReference>
<evidence type="ECO:0000313" key="5">
    <source>
        <dbReference type="EMBL" id="BBW99656.1"/>
    </source>
</evidence>
<organism evidence="5 6">
    <name type="scientific">Mycolicibacterium moriokaense</name>
    <dbReference type="NCBI Taxonomy" id="39691"/>
    <lineage>
        <taxon>Bacteria</taxon>
        <taxon>Bacillati</taxon>
        <taxon>Actinomycetota</taxon>
        <taxon>Actinomycetes</taxon>
        <taxon>Mycobacteriales</taxon>
        <taxon>Mycobacteriaceae</taxon>
        <taxon>Mycolicibacterium</taxon>
    </lineage>
</organism>
<dbReference type="PANTHER" id="PTHR43201:SF5">
    <property type="entry name" value="MEDIUM-CHAIN ACYL-COA LIGASE ACSF2, MITOCHONDRIAL"/>
    <property type="match status" value="1"/>
</dbReference>
<dbReference type="RefSeq" id="WP_083155867.1">
    <property type="nucleotide sequence ID" value="NZ_AP022560.1"/>
</dbReference>
<evidence type="ECO:0000259" key="4">
    <source>
        <dbReference type="Pfam" id="PF13193"/>
    </source>
</evidence>
<dbReference type="Pfam" id="PF00501">
    <property type="entry name" value="AMP-binding"/>
    <property type="match status" value="1"/>
</dbReference>
<accession>A0AAD1M402</accession>
<gene>
    <name evidence="5" type="ORF">MMOR_05930</name>
</gene>
<comment type="similarity">
    <text evidence="1">Belongs to the ATP-dependent AMP-binding enzyme family.</text>
</comment>
<dbReference type="Gene3D" id="3.30.300.30">
    <property type="match status" value="1"/>
</dbReference>
<dbReference type="Gene3D" id="3.40.50.12780">
    <property type="entry name" value="N-terminal domain of ligase-like"/>
    <property type="match status" value="1"/>
</dbReference>